<dbReference type="EMBL" id="BGZK01001546">
    <property type="protein sequence ID" value="GBP82065.1"/>
    <property type="molecule type" value="Genomic_DNA"/>
</dbReference>
<evidence type="ECO:0000313" key="1">
    <source>
        <dbReference type="EMBL" id="GBP82065.1"/>
    </source>
</evidence>
<name>A0A4C1Z633_EUMVA</name>
<sequence>MGHAIRRLFRLSSLVPNYCTKPAPRGQAHGRRPTGCPAAEIPHRRETKSTSLIRQKRDLYPFKFIYKKTPGQVVNTYKAGAAEARARL</sequence>
<reference evidence="1 2" key="1">
    <citation type="journal article" date="2019" name="Commun. Biol.">
        <title>The bagworm genome reveals a unique fibroin gene that provides high tensile strength.</title>
        <authorList>
            <person name="Kono N."/>
            <person name="Nakamura H."/>
            <person name="Ohtoshi R."/>
            <person name="Tomita M."/>
            <person name="Numata K."/>
            <person name="Arakawa K."/>
        </authorList>
    </citation>
    <scope>NUCLEOTIDE SEQUENCE [LARGE SCALE GENOMIC DNA]</scope>
</reference>
<accession>A0A4C1Z633</accession>
<dbReference type="Proteomes" id="UP000299102">
    <property type="component" value="Unassembled WGS sequence"/>
</dbReference>
<protein>
    <submittedName>
        <fullName evidence="1">Uncharacterized protein</fullName>
    </submittedName>
</protein>
<evidence type="ECO:0000313" key="2">
    <source>
        <dbReference type="Proteomes" id="UP000299102"/>
    </source>
</evidence>
<gene>
    <name evidence="1" type="ORF">EVAR_103784_1</name>
</gene>
<dbReference type="AlphaFoldDB" id="A0A4C1Z633"/>
<organism evidence="1 2">
    <name type="scientific">Eumeta variegata</name>
    <name type="common">Bagworm moth</name>
    <name type="synonym">Eumeta japonica</name>
    <dbReference type="NCBI Taxonomy" id="151549"/>
    <lineage>
        <taxon>Eukaryota</taxon>
        <taxon>Metazoa</taxon>
        <taxon>Ecdysozoa</taxon>
        <taxon>Arthropoda</taxon>
        <taxon>Hexapoda</taxon>
        <taxon>Insecta</taxon>
        <taxon>Pterygota</taxon>
        <taxon>Neoptera</taxon>
        <taxon>Endopterygota</taxon>
        <taxon>Lepidoptera</taxon>
        <taxon>Glossata</taxon>
        <taxon>Ditrysia</taxon>
        <taxon>Tineoidea</taxon>
        <taxon>Psychidae</taxon>
        <taxon>Oiketicinae</taxon>
        <taxon>Eumeta</taxon>
    </lineage>
</organism>
<keyword evidence="2" id="KW-1185">Reference proteome</keyword>
<comment type="caution">
    <text evidence="1">The sequence shown here is derived from an EMBL/GenBank/DDBJ whole genome shotgun (WGS) entry which is preliminary data.</text>
</comment>
<proteinExistence type="predicted"/>